<feature type="domain" description="Oxidoreductase molybdopterin-binding" evidence="2">
    <location>
        <begin position="82"/>
        <end position="153"/>
    </location>
</feature>
<sequence>MTKSTARVNDRQRAVTGARWAAGLVLALAAWNAQAQPAPEPLSLDVQGKIGKTTDAAHKTYHFTEAQLLALPAHSITTSTTWTPRSTFTGPLLADILKTVGANGSQVEIHTLDDYTYTIPVSDCDRYGVVVAYGMNGRRLKISDFGPLFLIYPRDAFPDELAGASGDSKFVWQIKALIVK</sequence>
<dbReference type="RefSeq" id="WP_134465081.1">
    <property type="nucleotide sequence ID" value="NZ_JBHMFL010000173.1"/>
</dbReference>
<dbReference type="InterPro" id="IPR000572">
    <property type="entry name" value="OxRdtase_Mopterin-bd_dom"/>
</dbReference>
<dbReference type="EMBL" id="SNVI01000002">
    <property type="protein sequence ID" value="TFE41793.1"/>
    <property type="molecule type" value="Genomic_DNA"/>
</dbReference>
<evidence type="ECO:0000313" key="3">
    <source>
        <dbReference type="EMBL" id="TFE41793.1"/>
    </source>
</evidence>
<keyword evidence="1" id="KW-0732">Signal</keyword>
<feature type="signal peptide" evidence="1">
    <location>
        <begin position="1"/>
        <end position="35"/>
    </location>
</feature>
<evidence type="ECO:0000259" key="2">
    <source>
        <dbReference type="Pfam" id="PF00174"/>
    </source>
</evidence>
<reference evidence="3 4" key="1">
    <citation type="submission" date="2019-03" db="EMBL/GenBank/DDBJ databases">
        <title>Complete Genome Sequence of Paraburkholderia dipogonis ICMP 19430T, a Nitrogen-fixing Symbiont of the South African Invasive Legume Dipogon lignosus in New Zealand.</title>
        <authorList>
            <person name="De Meyer S.E."/>
        </authorList>
    </citation>
    <scope>NUCLEOTIDE SEQUENCE [LARGE SCALE GENOMIC DNA]</scope>
    <source>
        <strain evidence="3 4">ICMP 19430</strain>
    </source>
</reference>
<dbReference type="InterPro" id="IPR036374">
    <property type="entry name" value="OxRdtase_Mopterin-bd_sf"/>
</dbReference>
<dbReference type="SUPFAM" id="SSF56524">
    <property type="entry name" value="Oxidoreductase molybdopterin-binding domain"/>
    <property type="match status" value="1"/>
</dbReference>
<dbReference type="Pfam" id="PF00174">
    <property type="entry name" value="Oxidored_molyb"/>
    <property type="match status" value="1"/>
</dbReference>
<proteinExistence type="predicted"/>
<organism evidence="3 4">
    <name type="scientific">Paraburkholderia dipogonis</name>
    <dbReference type="NCBI Taxonomy" id="1211383"/>
    <lineage>
        <taxon>Bacteria</taxon>
        <taxon>Pseudomonadati</taxon>
        <taxon>Pseudomonadota</taxon>
        <taxon>Betaproteobacteria</taxon>
        <taxon>Burkholderiales</taxon>
        <taxon>Burkholderiaceae</taxon>
        <taxon>Paraburkholderia</taxon>
    </lineage>
</organism>
<protein>
    <submittedName>
        <fullName evidence="3">Oxidoreductase</fullName>
    </submittedName>
</protein>
<evidence type="ECO:0000256" key="1">
    <source>
        <dbReference type="SAM" id="SignalP"/>
    </source>
</evidence>
<dbReference type="Gene3D" id="3.90.420.10">
    <property type="entry name" value="Oxidoreductase, molybdopterin-binding domain"/>
    <property type="match status" value="1"/>
</dbReference>
<dbReference type="Proteomes" id="UP000297385">
    <property type="component" value="Unassembled WGS sequence"/>
</dbReference>
<comment type="caution">
    <text evidence="3">The sequence shown here is derived from an EMBL/GenBank/DDBJ whole genome shotgun (WGS) entry which is preliminary data.</text>
</comment>
<accession>A0A4Y8MWU5</accession>
<feature type="chain" id="PRO_5021308180" evidence="1">
    <location>
        <begin position="36"/>
        <end position="180"/>
    </location>
</feature>
<gene>
    <name evidence="3" type="ORF">E2553_34685</name>
</gene>
<name>A0A4Y8MWU5_9BURK</name>
<dbReference type="AlphaFoldDB" id="A0A4Y8MWU5"/>
<evidence type="ECO:0000313" key="4">
    <source>
        <dbReference type="Proteomes" id="UP000297385"/>
    </source>
</evidence>
<dbReference type="GeneID" id="97308626"/>